<comment type="caution">
    <text evidence="2">The sequence shown here is derived from an EMBL/GenBank/DDBJ whole genome shotgun (WGS) entry which is preliminary data.</text>
</comment>
<dbReference type="SUPFAM" id="SSF46785">
    <property type="entry name" value="Winged helix' DNA-binding domain"/>
    <property type="match status" value="1"/>
</dbReference>
<evidence type="ECO:0000313" key="2">
    <source>
        <dbReference type="EMBL" id="MBA8681428.1"/>
    </source>
</evidence>
<protein>
    <submittedName>
        <fullName evidence="2">Winged helix-turn-helix transcriptional regulator</fullName>
    </submittedName>
</protein>
<dbReference type="SMART" id="SM00347">
    <property type="entry name" value="HTH_MARR"/>
    <property type="match status" value="1"/>
</dbReference>
<accession>A0A7W3IGW9</accession>
<dbReference type="PANTHER" id="PTHR33164">
    <property type="entry name" value="TRANSCRIPTIONAL REGULATOR, MARR FAMILY"/>
    <property type="match status" value="1"/>
</dbReference>
<dbReference type="GO" id="GO:0006950">
    <property type="term" value="P:response to stress"/>
    <property type="evidence" value="ECO:0007669"/>
    <property type="project" value="TreeGrafter"/>
</dbReference>
<evidence type="ECO:0000259" key="1">
    <source>
        <dbReference type="PROSITE" id="PS50995"/>
    </source>
</evidence>
<dbReference type="InterPro" id="IPR000835">
    <property type="entry name" value="HTH_MarR-typ"/>
</dbReference>
<gene>
    <name evidence="2" type="ORF">H4O11_06350</name>
</gene>
<dbReference type="InterPro" id="IPR039422">
    <property type="entry name" value="MarR/SlyA-like"/>
</dbReference>
<dbReference type="PANTHER" id="PTHR33164:SF105">
    <property type="entry name" value="TRANSCRIPTIONAL REPRESSOR PROTEIN-RELATED"/>
    <property type="match status" value="1"/>
</dbReference>
<dbReference type="AlphaFoldDB" id="A0A7W3IGW9"/>
<sequence>MGAYAYSVCKPRTGRYAALARNPRPRQEEAPCHCTALRKASRRVSQIYDQALAPSGLKTTQRAILAQLRRSGTLSVGALAEALVKEASGFTNTLKPLERDGFIQLKPDPADRRGRTVCLTAAGMRKLKETDALWAVAQARFEAAIGRAESAALRATLVALAGDGFSDAV</sequence>
<feature type="domain" description="HTH marR-type" evidence="1">
    <location>
        <begin position="30"/>
        <end position="162"/>
    </location>
</feature>
<dbReference type="Gene3D" id="1.10.10.10">
    <property type="entry name" value="Winged helix-like DNA-binding domain superfamily/Winged helix DNA-binding domain"/>
    <property type="match status" value="1"/>
</dbReference>
<keyword evidence="3" id="KW-1185">Reference proteome</keyword>
<dbReference type="PROSITE" id="PS50995">
    <property type="entry name" value="HTH_MARR_2"/>
    <property type="match status" value="1"/>
</dbReference>
<dbReference type="InterPro" id="IPR036390">
    <property type="entry name" value="WH_DNA-bd_sf"/>
</dbReference>
<dbReference type="EMBL" id="JACGXS010000002">
    <property type="protein sequence ID" value="MBA8681428.1"/>
    <property type="molecule type" value="Genomic_DNA"/>
</dbReference>
<proteinExistence type="predicted"/>
<dbReference type="InterPro" id="IPR036388">
    <property type="entry name" value="WH-like_DNA-bd_sf"/>
</dbReference>
<organism evidence="2 3">
    <name type="scientific">Stenotrophomonas tumulicola</name>
    <dbReference type="NCBI Taxonomy" id="1685415"/>
    <lineage>
        <taxon>Bacteria</taxon>
        <taxon>Pseudomonadati</taxon>
        <taxon>Pseudomonadota</taxon>
        <taxon>Gammaproteobacteria</taxon>
        <taxon>Lysobacterales</taxon>
        <taxon>Lysobacteraceae</taxon>
        <taxon>Stenotrophomonas</taxon>
    </lineage>
</organism>
<reference evidence="2 3" key="1">
    <citation type="submission" date="2020-08" db="EMBL/GenBank/DDBJ databases">
        <title>Stenotrophomonas tumulicola JCM 30961.</title>
        <authorList>
            <person name="Deng Y."/>
        </authorList>
    </citation>
    <scope>NUCLEOTIDE SEQUENCE [LARGE SCALE GENOMIC DNA]</scope>
    <source>
        <strain evidence="2 3">JCM 30961</strain>
    </source>
</reference>
<evidence type="ECO:0000313" key="3">
    <source>
        <dbReference type="Proteomes" id="UP000547058"/>
    </source>
</evidence>
<name>A0A7W3IGW9_9GAMM</name>
<dbReference type="GO" id="GO:0003700">
    <property type="term" value="F:DNA-binding transcription factor activity"/>
    <property type="evidence" value="ECO:0007669"/>
    <property type="project" value="InterPro"/>
</dbReference>
<dbReference type="Proteomes" id="UP000547058">
    <property type="component" value="Unassembled WGS sequence"/>
</dbReference>
<dbReference type="Pfam" id="PF12802">
    <property type="entry name" value="MarR_2"/>
    <property type="match status" value="1"/>
</dbReference>